<accession>A0A426ZXA6</accession>
<organism evidence="2 3">
    <name type="scientific">Ensete ventricosum</name>
    <name type="common">Abyssinian banana</name>
    <name type="synonym">Musa ensete</name>
    <dbReference type="NCBI Taxonomy" id="4639"/>
    <lineage>
        <taxon>Eukaryota</taxon>
        <taxon>Viridiplantae</taxon>
        <taxon>Streptophyta</taxon>
        <taxon>Embryophyta</taxon>
        <taxon>Tracheophyta</taxon>
        <taxon>Spermatophyta</taxon>
        <taxon>Magnoliopsida</taxon>
        <taxon>Liliopsida</taxon>
        <taxon>Zingiberales</taxon>
        <taxon>Musaceae</taxon>
        <taxon>Ensete</taxon>
    </lineage>
</organism>
<reference evidence="2 3" key="1">
    <citation type="journal article" date="2014" name="Agronomy (Basel)">
        <title>A Draft Genome Sequence for Ensete ventricosum, the Drought-Tolerant Tree Against Hunger.</title>
        <authorList>
            <person name="Harrison J."/>
            <person name="Moore K.A."/>
            <person name="Paszkiewicz K."/>
            <person name="Jones T."/>
            <person name="Grant M."/>
            <person name="Ambacheew D."/>
            <person name="Muzemil S."/>
            <person name="Studholme D.J."/>
        </authorList>
    </citation>
    <scope>NUCLEOTIDE SEQUENCE [LARGE SCALE GENOMIC DNA]</scope>
</reference>
<dbReference type="AlphaFoldDB" id="A0A426ZXA6"/>
<gene>
    <name evidence="2" type="ORF">B296_00027470</name>
</gene>
<sequence>MSATLLAAISGSRSKGQGKGLKHLPPLPLIPTAPSCSKGRHHCSKGRIEADTIVLNQRTALSAIPAAATLSQPIDHSLIDPNRRHSSALPSATALDRLFPSSRTIVPIPAPLSFSCSNTDHLCLTTIATPPSPTSASLLPSRVGGSPHQRSTMPLEPSPAAHNNVNAPPLSSPPPLLLLPQPPYCHHRTSMFPLPLPDANISVITATAPTHPTHTAAPAHLP</sequence>
<evidence type="ECO:0000256" key="1">
    <source>
        <dbReference type="SAM" id="MobiDB-lite"/>
    </source>
</evidence>
<dbReference type="EMBL" id="AMZH03004642">
    <property type="protein sequence ID" value="RRT68604.1"/>
    <property type="molecule type" value="Genomic_DNA"/>
</dbReference>
<proteinExistence type="predicted"/>
<protein>
    <submittedName>
        <fullName evidence="2">Uncharacterized protein</fullName>
    </submittedName>
</protein>
<name>A0A426ZXA6_ENSVE</name>
<dbReference type="Proteomes" id="UP000287651">
    <property type="component" value="Unassembled WGS sequence"/>
</dbReference>
<feature type="region of interest" description="Disordered" evidence="1">
    <location>
        <begin position="134"/>
        <end position="169"/>
    </location>
</feature>
<feature type="non-terminal residue" evidence="2">
    <location>
        <position position="222"/>
    </location>
</feature>
<comment type="caution">
    <text evidence="2">The sequence shown here is derived from an EMBL/GenBank/DDBJ whole genome shotgun (WGS) entry which is preliminary data.</text>
</comment>
<evidence type="ECO:0000313" key="3">
    <source>
        <dbReference type="Proteomes" id="UP000287651"/>
    </source>
</evidence>
<evidence type="ECO:0000313" key="2">
    <source>
        <dbReference type="EMBL" id="RRT68604.1"/>
    </source>
</evidence>